<feature type="compositionally biased region" description="Gly residues" evidence="1">
    <location>
        <begin position="25"/>
        <end position="34"/>
    </location>
</feature>
<accession>C8N9G8</accession>
<keyword evidence="3" id="KW-1185">Reference proteome</keyword>
<feature type="region of interest" description="Disordered" evidence="1">
    <location>
        <begin position="1"/>
        <end position="46"/>
    </location>
</feature>
<evidence type="ECO:0000313" key="3">
    <source>
        <dbReference type="Proteomes" id="UP000004870"/>
    </source>
</evidence>
<sequence length="46" mass="4678">MQEESEQGGKADGDEKCGGEEAGSKPGGNAGGRGRVIHTPERSSCM</sequence>
<feature type="compositionally biased region" description="Basic and acidic residues" evidence="1">
    <location>
        <begin position="7"/>
        <end position="23"/>
    </location>
</feature>
<reference evidence="2 3" key="1">
    <citation type="submission" date="2009-08" db="EMBL/GenBank/DDBJ databases">
        <authorList>
            <person name="Qin X."/>
            <person name="Bachman B."/>
            <person name="Battles P."/>
            <person name="Bell A."/>
            <person name="Bess C."/>
            <person name="Bickham C."/>
            <person name="Chaboub L."/>
            <person name="Chen D."/>
            <person name="Coyle M."/>
            <person name="Deiros D.R."/>
            <person name="Dinh H."/>
            <person name="Forbes L."/>
            <person name="Fowler G."/>
            <person name="Francisco L."/>
            <person name="Fu Q."/>
            <person name="Gubbala S."/>
            <person name="Hale W."/>
            <person name="Han Y."/>
            <person name="Hemphill L."/>
            <person name="Highlander S.K."/>
            <person name="Hirani K."/>
            <person name="Hogues M."/>
            <person name="Jackson L."/>
            <person name="Jakkamsetti A."/>
            <person name="Javaid M."/>
            <person name="Jiang H."/>
            <person name="Korchina V."/>
            <person name="Kovar C."/>
            <person name="Lara F."/>
            <person name="Lee S."/>
            <person name="Mata R."/>
            <person name="Mathew T."/>
            <person name="Moen C."/>
            <person name="Morales K."/>
            <person name="Munidasa M."/>
            <person name="Nazareth L."/>
            <person name="Ngo R."/>
            <person name="Nguyen L."/>
            <person name="Okwuonu G."/>
            <person name="Ongeri F."/>
            <person name="Patil S."/>
            <person name="Petrosino J."/>
            <person name="Pham C."/>
            <person name="Pham P."/>
            <person name="Pu L.-L."/>
            <person name="Puazo M."/>
            <person name="Raj R."/>
            <person name="Reid J."/>
            <person name="Rouhana J."/>
            <person name="Saada N."/>
            <person name="Shang Y."/>
            <person name="Simmons D."/>
            <person name="Thornton R."/>
            <person name="Warren J."/>
            <person name="Weissenberger G."/>
            <person name="Zhang J."/>
            <person name="Zhang L."/>
            <person name="Zhou C."/>
            <person name="Zhu D."/>
            <person name="Muzny D."/>
            <person name="Worley K."/>
            <person name="Gibbs R."/>
        </authorList>
    </citation>
    <scope>NUCLEOTIDE SEQUENCE [LARGE SCALE GENOMIC DNA]</scope>
    <source>
        <strain evidence="3">ATCC 15826 / DSM 8339 / NCTC 10426 / 6573</strain>
    </source>
</reference>
<protein>
    <submittedName>
        <fullName evidence="2">Uncharacterized protein</fullName>
    </submittedName>
</protein>
<dbReference type="Proteomes" id="UP000004870">
    <property type="component" value="Unassembled WGS sequence"/>
</dbReference>
<organism evidence="2 3">
    <name type="scientific">Cardiobacterium hominis (strain ATCC 15826 / DSM 8339 / NCTC 10426 / 6573)</name>
    <dbReference type="NCBI Taxonomy" id="638300"/>
    <lineage>
        <taxon>Bacteria</taxon>
        <taxon>Pseudomonadati</taxon>
        <taxon>Pseudomonadota</taxon>
        <taxon>Gammaproteobacteria</taxon>
        <taxon>Cardiobacteriales</taxon>
        <taxon>Cardiobacteriaceae</taxon>
        <taxon>Cardiobacterium</taxon>
    </lineage>
</organism>
<dbReference type="EMBL" id="ACKY01000057">
    <property type="protein sequence ID" value="EEV88759.1"/>
    <property type="molecule type" value="Genomic_DNA"/>
</dbReference>
<comment type="caution">
    <text evidence="2">The sequence shown here is derived from an EMBL/GenBank/DDBJ whole genome shotgun (WGS) entry which is preliminary data.</text>
</comment>
<proteinExistence type="predicted"/>
<evidence type="ECO:0000256" key="1">
    <source>
        <dbReference type="SAM" id="MobiDB-lite"/>
    </source>
</evidence>
<dbReference type="AlphaFoldDB" id="C8N9G8"/>
<name>C8N9G8_CARH6</name>
<gene>
    <name evidence="2" type="ORF">HMPREF0198_1146</name>
</gene>
<dbReference type="HOGENOM" id="CLU_3181564_0_0_6"/>
<evidence type="ECO:0000313" key="2">
    <source>
        <dbReference type="EMBL" id="EEV88759.1"/>
    </source>
</evidence>